<dbReference type="InterPro" id="IPR051401">
    <property type="entry name" value="GtrA_CellWall_Glycosyl"/>
</dbReference>
<comment type="caution">
    <text evidence="8">The sequence shown here is derived from an EMBL/GenBank/DDBJ whole genome shotgun (WGS) entry which is preliminary data.</text>
</comment>
<feature type="transmembrane region" description="Helical" evidence="6">
    <location>
        <begin position="74"/>
        <end position="96"/>
    </location>
</feature>
<accession>A0A4R2LA71</accession>
<comment type="subcellular location">
    <subcellularLocation>
        <location evidence="1">Membrane</location>
        <topology evidence="1">Multi-pass membrane protein</topology>
    </subcellularLocation>
</comment>
<dbReference type="AlphaFoldDB" id="A0A4R2LA71"/>
<proteinExistence type="inferred from homology"/>
<dbReference type="RefSeq" id="WP_132537998.1">
    <property type="nucleotide sequence ID" value="NZ_SLWY01000001.1"/>
</dbReference>
<name>A0A4R2LA71_9GAMM</name>
<dbReference type="PANTHER" id="PTHR38459:SF1">
    <property type="entry name" value="PROPHAGE BACTOPRENOL-LINKED GLUCOSE TRANSLOCASE HOMOLOG"/>
    <property type="match status" value="1"/>
</dbReference>
<evidence type="ECO:0000256" key="4">
    <source>
        <dbReference type="ARBA" id="ARBA00022989"/>
    </source>
</evidence>
<dbReference type="EMBL" id="SLWY01000001">
    <property type="protein sequence ID" value="TCO83728.1"/>
    <property type="molecule type" value="Genomic_DNA"/>
</dbReference>
<dbReference type="GO" id="GO:0000271">
    <property type="term" value="P:polysaccharide biosynthetic process"/>
    <property type="evidence" value="ECO:0007669"/>
    <property type="project" value="InterPro"/>
</dbReference>
<gene>
    <name evidence="8" type="ORF">EV699_101112</name>
</gene>
<evidence type="ECO:0000259" key="7">
    <source>
        <dbReference type="Pfam" id="PF04138"/>
    </source>
</evidence>
<dbReference type="InterPro" id="IPR007267">
    <property type="entry name" value="GtrA_DPMS_TM"/>
</dbReference>
<dbReference type="GO" id="GO:0005886">
    <property type="term" value="C:plasma membrane"/>
    <property type="evidence" value="ECO:0007669"/>
    <property type="project" value="TreeGrafter"/>
</dbReference>
<evidence type="ECO:0000256" key="3">
    <source>
        <dbReference type="ARBA" id="ARBA00022692"/>
    </source>
</evidence>
<dbReference type="PANTHER" id="PTHR38459">
    <property type="entry name" value="PROPHAGE BACTOPRENOL-LINKED GLUCOSE TRANSLOCASE HOMOLOG"/>
    <property type="match status" value="1"/>
</dbReference>
<evidence type="ECO:0000256" key="2">
    <source>
        <dbReference type="ARBA" id="ARBA00009399"/>
    </source>
</evidence>
<dbReference type="Proteomes" id="UP000295765">
    <property type="component" value="Unassembled WGS sequence"/>
</dbReference>
<protein>
    <submittedName>
        <fullName evidence="8">Putative flippase GtrA</fullName>
    </submittedName>
</protein>
<evidence type="ECO:0000256" key="6">
    <source>
        <dbReference type="SAM" id="Phobius"/>
    </source>
</evidence>
<keyword evidence="9" id="KW-1185">Reference proteome</keyword>
<sequence length="133" mass="14384">MTLGRQMLRFAVGGVFGLVVDIAVLQLALWLGTGFYAGRAVSFLAAASATWAFNRRYTFRVASGRPLLHEWAHYVTLMLAGGAVNYAVSALCYAYLELVRAWPALAVAAGSLAGMVINFASSKWLVFRPSHPT</sequence>
<dbReference type="OrthoDB" id="7926501at2"/>
<feature type="transmembrane region" description="Helical" evidence="6">
    <location>
        <begin position="102"/>
        <end position="120"/>
    </location>
</feature>
<keyword evidence="4 6" id="KW-1133">Transmembrane helix</keyword>
<reference evidence="8 9" key="1">
    <citation type="submission" date="2019-03" db="EMBL/GenBank/DDBJ databases">
        <title>Genomic Encyclopedia of Type Strains, Phase IV (KMG-IV): sequencing the most valuable type-strain genomes for metagenomic binning, comparative biology and taxonomic classification.</title>
        <authorList>
            <person name="Goeker M."/>
        </authorList>
    </citation>
    <scope>NUCLEOTIDE SEQUENCE [LARGE SCALE GENOMIC DNA]</scope>
    <source>
        <strain evidence="8 9">DSM 25287</strain>
    </source>
</reference>
<comment type="similarity">
    <text evidence="2">Belongs to the GtrA family.</text>
</comment>
<feature type="domain" description="GtrA/DPMS transmembrane" evidence="7">
    <location>
        <begin position="9"/>
        <end position="127"/>
    </location>
</feature>
<evidence type="ECO:0000256" key="5">
    <source>
        <dbReference type="ARBA" id="ARBA00023136"/>
    </source>
</evidence>
<keyword evidence="3 6" id="KW-0812">Transmembrane</keyword>
<evidence type="ECO:0000313" key="8">
    <source>
        <dbReference type="EMBL" id="TCO83728.1"/>
    </source>
</evidence>
<keyword evidence="5 6" id="KW-0472">Membrane</keyword>
<organism evidence="8 9">
    <name type="scientific">Plasticicumulans lactativorans</name>
    <dbReference type="NCBI Taxonomy" id="1133106"/>
    <lineage>
        <taxon>Bacteria</taxon>
        <taxon>Pseudomonadati</taxon>
        <taxon>Pseudomonadota</taxon>
        <taxon>Gammaproteobacteria</taxon>
        <taxon>Candidatus Competibacteraceae</taxon>
        <taxon>Plasticicumulans</taxon>
    </lineage>
</organism>
<feature type="transmembrane region" description="Helical" evidence="6">
    <location>
        <begin position="7"/>
        <end position="29"/>
    </location>
</feature>
<evidence type="ECO:0000256" key="1">
    <source>
        <dbReference type="ARBA" id="ARBA00004141"/>
    </source>
</evidence>
<dbReference type="Pfam" id="PF04138">
    <property type="entry name" value="GtrA_DPMS_TM"/>
    <property type="match status" value="1"/>
</dbReference>
<evidence type="ECO:0000313" key="9">
    <source>
        <dbReference type="Proteomes" id="UP000295765"/>
    </source>
</evidence>